<dbReference type="InterPro" id="IPR000871">
    <property type="entry name" value="Beta-lactam_class-A"/>
</dbReference>
<evidence type="ECO:0000256" key="1">
    <source>
        <dbReference type="SAM" id="MobiDB-lite"/>
    </source>
</evidence>
<dbReference type="InterPro" id="IPR012338">
    <property type="entry name" value="Beta-lactam/transpept-like"/>
</dbReference>
<dbReference type="GO" id="GO:0046677">
    <property type="term" value="P:response to antibiotic"/>
    <property type="evidence" value="ECO:0007669"/>
    <property type="project" value="InterPro"/>
</dbReference>
<dbReference type="SUPFAM" id="SSF56601">
    <property type="entry name" value="beta-lactamase/transpeptidase-like"/>
    <property type="match status" value="1"/>
</dbReference>
<evidence type="ECO:0000313" key="3">
    <source>
        <dbReference type="EMBL" id="RXS70262.1"/>
    </source>
</evidence>
<dbReference type="InterPro" id="IPR045155">
    <property type="entry name" value="Beta-lactam_cat"/>
</dbReference>
<protein>
    <recommendedName>
        <fullName evidence="2">Beta-lactamase class A catalytic domain-containing protein</fullName>
    </recommendedName>
</protein>
<dbReference type="Pfam" id="PF13354">
    <property type="entry name" value="Beta-lactamase2"/>
    <property type="match status" value="1"/>
</dbReference>
<dbReference type="GO" id="GO:0008800">
    <property type="term" value="F:beta-lactamase activity"/>
    <property type="evidence" value="ECO:0007669"/>
    <property type="project" value="InterPro"/>
</dbReference>
<sequence>MASVSFYDEPTGTRCTSDADKQYDAASVVKTIILGALLYQRDGNLTAEEDALARKMITASDNDAAIALWKQLSDLTDPKKPDPVKIQEFLDKAGMHDTVLDKEGFWGTSQVTANDQTKLLHLFSGNDDAVLGSKARAYALDLMKDVQSTQRWGATAGAPVDAVIHVKNGWMQRSYHPDVDLFDRGDWKVNSMAVLTDNGYDSGMVVLTENNRVPEGHPKEEGMDYGIETIETISRAIYQDVYPGVEGYNPSRPPVPPVSPAPAATPPAAG</sequence>
<keyword evidence="4" id="KW-1185">Reference proteome</keyword>
<reference evidence="3 4" key="1">
    <citation type="submission" date="2019-01" db="EMBL/GenBank/DDBJ databases">
        <title>Draft genome sequences of the type strain Streptomyces sioyaensis DSM 40032 and its novel strain, TM32, a thermotolerant antibiotics-producing actinobacterium.</title>
        <authorList>
            <person name="Nakaew N."/>
            <person name="Lumyong S."/>
            <person name="Sloan W.T."/>
            <person name="Sungthong R."/>
        </authorList>
    </citation>
    <scope>NUCLEOTIDE SEQUENCE [LARGE SCALE GENOMIC DNA]</scope>
    <source>
        <strain evidence="3 4">DSM 40032</strain>
    </source>
</reference>
<gene>
    <name evidence="3" type="ORF">EST54_03610</name>
</gene>
<feature type="region of interest" description="Disordered" evidence="1">
    <location>
        <begin position="248"/>
        <end position="270"/>
    </location>
</feature>
<proteinExistence type="predicted"/>
<evidence type="ECO:0000313" key="4">
    <source>
        <dbReference type="Proteomes" id="UP000289482"/>
    </source>
</evidence>
<evidence type="ECO:0000259" key="2">
    <source>
        <dbReference type="Pfam" id="PF13354"/>
    </source>
</evidence>
<dbReference type="PANTHER" id="PTHR35333">
    <property type="entry name" value="BETA-LACTAMASE"/>
    <property type="match status" value="1"/>
</dbReference>
<comment type="caution">
    <text evidence="3">The sequence shown here is derived from an EMBL/GenBank/DDBJ whole genome shotgun (WGS) entry which is preliminary data.</text>
</comment>
<name>A0A4Q1RA30_9ACTN</name>
<dbReference type="PANTHER" id="PTHR35333:SF3">
    <property type="entry name" value="BETA-LACTAMASE-TYPE TRANSPEPTIDASE FOLD CONTAINING PROTEIN"/>
    <property type="match status" value="1"/>
</dbReference>
<feature type="compositionally biased region" description="Pro residues" evidence="1">
    <location>
        <begin position="251"/>
        <end position="270"/>
    </location>
</feature>
<dbReference type="EMBL" id="SDIF01000006">
    <property type="protein sequence ID" value="RXS70262.1"/>
    <property type="molecule type" value="Genomic_DNA"/>
</dbReference>
<dbReference type="Gene3D" id="3.40.710.10">
    <property type="entry name" value="DD-peptidase/beta-lactamase superfamily"/>
    <property type="match status" value="1"/>
</dbReference>
<organism evidence="3 4">
    <name type="scientific">Streptomyces sioyaensis</name>
    <dbReference type="NCBI Taxonomy" id="67364"/>
    <lineage>
        <taxon>Bacteria</taxon>
        <taxon>Bacillati</taxon>
        <taxon>Actinomycetota</taxon>
        <taxon>Actinomycetes</taxon>
        <taxon>Kitasatosporales</taxon>
        <taxon>Streptomycetaceae</taxon>
        <taxon>Streptomyces</taxon>
    </lineage>
</organism>
<dbReference type="AlphaFoldDB" id="A0A4Q1RA30"/>
<dbReference type="Proteomes" id="UP000289482">
    <property type="component" value="Unassembled WGS sequence"/>
</dbReference>
<dbReference type="GO" id="GO:0030655">
    <property type="term" value="P:beta-lactam antibiotic catabolic process"/>
    <property type="evidence" value="ECO:0007669"/>
    <property type="project" value="InterPro"/>
</dbReference>
<accession>A0A4Q1RA30</accession>
<feature type="domain" description="Beta-lactamase class A catalytic" evidence="2">
    <location>
        <begin position="51"/>
        <end position="176"/>
    </location>
</feature>